<reference evidence="2" key="1">
    <citation type="submission" date="2023-03" db="UniProtKB">
        <authorList>
            <consortium name="EnsemblPlants"/>
        </authorList>
    </citation>
    <scope>IDENTIFICATION</scope>
</reference>
<feature type="compositionally biased region" description="Low complexity" evidence="1">
    <location>
        <begin position="199"/>
        <end position="227"/>
    </location>
</feature>
<sequence>IVIILALSPTPSSSYSQETSSQFFISHLRNPNSVADMNLAQPQHIESDLQVESLAFHDKLNLHNGEQDEEDEGDEDFSFVCVNPDASSPISADDAFYNGQIRPVYPLFDRDLLFVDETLPPPLRKVFVEKPDTDLASVSESEGATEGTYCEWSPATAELGKKSNSTGFSKLWRFRDFMTVHRSSSDGKNAFVFLSNNHPSTTSRSNNSPSTTCSSSSPNSSSKNSSPHKQLPPQTSSSPHQTHYVKSRAQKKQVHKHKSYLPYRQDLVGFFTTVNGFTKNVHPF</sequence>
<dbReference type="PANTHER" id="PTHR33095:SF114">
    <property type="entry name" value="DUF1645 FAMILY PROTEIN"/>
    <property type="match status" value="1"/>
</dbReference>
<protein>
    <submittedName>
        <fullName evidence="2">Uncharacterized protein</fullName>
    </submittedName>
</protein>
<proteinExistence type="predicted"/>
<dbReference type="AlphaFoldDB" id="A0A9I9D4N9"/>
<feature type="compositionally biased region" description="Basic residues" evidence="1">
    <location>
        <begin position="243"/>
        <end position="258"/>
    </location>
</feature>
<feature type="compositionally biased region" description="Polar residues" evidence="1">
    <location>
        <begin position="232"/>
        <end position="241"/>
    </location>
</feature>
<evidence type="ECO:0000256" key="1">
    <source>
        <dbReference type="SAM" id="MobiDB-lite"/>
    </source>
</evidence>
<dbReference type="EnsemblPlants" id="MELO3C012966.2.1">
    <property type="protein sequence ID" value="MELO3C012966.2.1"/>
    <property type="gene ID" value="MELO3C012966.2"/>
</dbReference>
<dbReference type="Pfam" id="PF07816">
    <property type="entry name" value="DUF1645"/>
    <property type="match status" value="1"/>
</dbReference>
<dbReference type="Gramene" id="MELO3C012966.2.1">
    <property type="protein sequence ID" value="MELO3C012966.2.1"/>
    <property type="gene ID" value="MELO3C012966.2"/>
</dbReference>
<accession>A0A9I9D4N9</accession>
<dbReference type="PANTHER" id="PTHR33095">
    <property type="entry name" value="OS07G0619500 PROTEIN"/>
    <property type="match status" value="1"/>
</dbReference>
<organism evidence="2">
    <name type="scientific">Cucumis melo</name>
    <name type="common">Muskmelon</name>
    <dbReference type="NCBI Taxonomy" id="3656"/>
    <lineage>
        <taxon>Eukaryota</taxon>
        <taxon>Viridiplantae</taxon>
        <taxon>Streptophyta</taxon>
        <taxon>Embryophyta</taxon>
        <taxon>Tracheophyta</taxon>
        <taxon>Spermatophyta</taxon>
        <taxon>Magnoliopsida</taxon>
        <taxon>eudicotyledons</taxon>
        <taxon>Gunneridae</taxon>
        <taxon>Pentapetalae</taxon>
        <taxon>rosids</taxon>
        <taxon>fabids</taxon>
        <taxon>Cucurbitales</taxon>
        <taxon>Cucurbitaceae</taxon>
        <taxon>Benincaseae</taxon>
        <taxon>Cucumis</taxon>
    </lineage>
</organism>
<dbReference type="InterPro" id="IPR012442">
    <property type="entry name" value="DUF1645_plant"/>
</dbReference>
<feature type="region of interest" description="Disordered" evidence="1">
    <location>
        <begin position="199"/>
        <end position="258"/>
    </location>
</feature>
<evidence type="ECO:0000313" key="2">
    <source>
        <dbReference type="EnsemblPlants" id="MELO3C012966.2.1"/>
    </source>
</evidence>
<name>A0A9I9D4N9_CUCME</name>